<dbReference type="Proteomes" id="UP001591681">
    <property type="component" value="Unassembled WGS sequence"/>
</dbReference>
<comment type="caution">
    <text evidence="1">The sequence shown here is derived from an EMBL/GenBank/DDBJ whole genome shotgun (WGS) entry which is preliminary data.</text>
</comment>
<organism evidence="1 2">
    <name type="scientific">Coilia grayii</name>
    <name type="common">Gray's grenadier anchovy</name>
    <dbReference type="NCBI Taxonomy" id="363190"/>
    <lineage>
        <taxon>Eukaryota</taxon>
        <taxon>Metazoa</taxon>
        <taxon>Chordata</taxon>
        <taxon>Craniata</taxon>
        <taxon>Vertebrata</taxon>
        <taxon>Euteleostomi</taxon>
        <taxon>Actinopterygii</taxon>
        <taxon>Neopterygii</taxon>
        <taxon>Teleostei</taxon>
        <taxon>Clupei</taxon>
        <taxon>Clupeiformes</taxon>
        <taxon>Clupeoidei</taxon>
        <taxon>Engraulidae</taxon>
        <taxon>Coilinae</taxon>
        <taxon>Coilia</taxon>
    </lineage>
</organism>
<keyword evidence="2" id="KW-1185">Reference proteome</keyword>
<protein>
    <submittedName>
        <fullName evidence="1">Uncharacterized protein</fullName>
    </submittedName>
</protein>
<reference evidence="1 2" key="1">
    <citation type="submission" date="2024-09" db="EMBL/GenBank/DDBJ databases">
        <title>A chromosome-level genome assembly of Gray's grenadier anchovy, Coilia grayii.</title>
        <authorList>
            <person name="Fu Z."/>
        </authorList>
    </citation>
    <scope>NUCLEOTIDE SEQUENCE [LARGE SCALE GENOMIC DNA]</scope>
    <source>
        <strain evidence="1">G4</strain>
        <tissue evidence="1">Muscle</tissue>
    </source>
</reference>
<dbReference type="EMBL" id="JBHFQA010000003">
    <property type="protein sequence ID" value="KAL2101658.1"/>
    <property type="molecule type" value="Genomic_DNA"/>
</dbReference>
<gene>
    <name evidence="1" type="ORF">ACEWY4_003419</name>
</gene>
<evidence type="ECO:0000313" key="1">
    <source>
        <dbReference type="EMBL" id="KAL2101658.1"/>
    </source>
</evidence>
<dbReference type="AlphaFoldDB" id="A0ABD1KSC0"/>
<sequence length="108" mass="12467">MIRMSFLLNRALRHSLASTNILRMCRIRHSFTDTHKIPTAKHDRTAQCFTISLDATGNDNNAILRYTLTGDGEVHLLSTQVPESFRGRLKVQRHSLQRLPWTLLLRKS</sequence>
<dbReference type="Gene3D" id="3.40.630.30">
    <property type="match status" value="1"/>
</dbReference>
<evidence type="ECO:0000313" key="2">
    <source>
        <dbReference type="Proteomes" id="UP001591681"/>
    </source>
</evidence>
<name>A0ABD1KSC0_9TELE</name>
<proteinExistence type="predicted"/>
<accession>A0ABD1KSC0</accession>